<evidence type="ECO:0000256" key="2">
    <source>
        <dbReference type="SAM" id="SignalP"/>
    </source>
</evidence>
<keyword evidence="2" id="KW-0732">Signal</keyword>
<feature type="chain" id="PRO_5046912116" evidence="2">
    <location>
        <begin position="21"/>
        <end position="155"/>
    </location>
</feature>
<dbReference type="PROSITE" id="PS51257">
    <property type="entry name" value="PROKAR_LIPOPROTEIN"/>
    <property type="match status" value="1"/>
</dbReference>
<name>A0ABW3STE9_9BACT</name>
<evidence type="ECO:0000256" key="1">
    <source>
        <dbReference type="SAM" id="MobiDB-lite"/>
    </source>
</evidence>
<feature type="signal peptide" evidence="2">
    <location>
        <begin position="1"/>
        <end position="20"/>
    </location>
</feature>
<comment type="caution">
    <text evidence="3">The sequence shown here is derived from an EMBL/GenBank/DDBJ whole genome shotgun (WGS) entry which is preliminary data.</text>
</comment>
<sequence>MKRKWILACMMLGSACATKASGNKLSSNATENKTSTALASARADHLSEEMIRGLQLNNYQSQKVRDINLKVAEDITAIEEEYAGNQAKIDELSNKARAERDRYLESVLSTVQYNSYFNKRKAYTNIDKEFVTDVKQSDASETDGAMANSDLKTIE</sequence>
<keyword evidence="4" id="KW-1185">Reference proteome</keyword>
<dbReference type="RefSeq" id="WP_377530261.1">
    <property type="nucleotide sequence ID" value="NZ_JBHTLD010000181.1"/>
</dbReference>
<feature type="region of interest" description="Disordered" evidence="1">
    <location>
        <begin position="134"/>
        <end position="155"/>
    </location>
</feature>
<organism evidence="3 4">
    <name type="scientific">Pontibacter rugosus</name>
    <dbReference type="NCBI Taxonomy" id="1745966"/>
    <lineage>
        <taxon>Bacteria</taxon>
        <taxon>Pseudomonadati</taxon>
        <taxon>Bacteroidota</taxon>
        <taxon>Cytophagia</taxon>
        <taxon>Cytophagales</taxon>
        <taxon>Hymenobacteraceae</taxon>
        <taxon>Pontibacter</taxon>
    </lineage>
</organism>
<proteinExistence type="predicted"/>
<reference evidence="4" key="1">
    <citation type="journal article" date="2019" name="Int. J. Syst. Evol. Microbiol.">
        <title>The Global Catalogue of Microorganisms (GCM) 10K type strain sequencing project: providing services to taxonomists for standard genome sequencing and annotation.</title>
        <authorList>
            <consortium name="The Broad Institute Genomics Platform"/>
            <consortium name="The Broad Institute Genome Sequencing Center for Infectious Disease"/>
            <person name="Wu L."/>
            <person name="Ma J."/>
        </authorList>
    </citation>
    <scope>NUCLEOTIDE SEQUENCE [LARGE SCALE GENOMIC DNA]</scope>
    <source>
        <strain evidence="4">JCM 31319</strain>
    </source>
</reference>
<accession>A0ABW3STE9</accession>
<protein>
    <submittedName>
        <fullName evidence="3">Uncharacterized protein</fullName>
    </submittedName>
</protein>
<gene>
    <name evidence="3" type="ORF">ACFQ2O_16600</name>
</gene>
<evidence type="ECO:0000313" key="3">
    <source>
        <dbReference type="EMBL" id="MFD1187838.1"/>
    </source>
</evidence>
<dbReference type="Proteomes" id="UP001597094">
    <property type="component" value="Unassembled WGS sequence"/>
</dbReference>
<dbReference type="EMBL" id="JBHTLD010000181">
    <property type="protein sequence ID" value="MFD1187838.1"/>
    <property type="molecule type" value="Genomic_DNA"/>
</dbReference>
<evidence type="ECO:0000313" key="4">
    <source>
        <dbReference type="Proteomes" id="UP001597094"/>
    </source>
</evidence>